<dbReference type="Pfam" id="PF22977">
    <property type="entry name" value="WHD"/>
    <property type="match status" value="1"/>
</dbReference>
<gene>
    <name evidence="2" type="ORF">SAMN05878282_104328</name>
</gene>
<dbReference type="Pfam" id="PF00004">
    <property type="entry name" value="AAA"/>
    <property type="match status" value="1"/>
</dbReference>
<reference evidence="2 3" key="1">
    <citation type="submission" date="2017-01" db="EMBL/GenBank/DDBJ databases">
        <authorList>
            <person name="Mah S.A."/>
            <person name="Swanson W.J."/>
            <person name="Moy G.W."/>
            <person name="Vacquier V.D."/>
        </authorList>
    </citation>
    <scope>NUCLEOTIDE SEQUENCE [LARGE SCALE GENOMIC DNA]</scope>
    <source>
        <strain evidence="2 3">RU36E</strain>
    </source>
</reference>
<dbReference type="InterPro" id="IPR054472">
    <property type="entry name" value="WHD"/>
</dbReference>
<dbReference type="PANTHER" id="PTHR46411">
    <property type="entry name" value="FAMILY ATPASE, PUTATIVE-RELATED"/>
    <property type="match status" value="1"/>
</dbReference>
<dbReference type="InterPro" id="IPR003593">
    <property type="entry name" value="AAA+_ATPase"/>
</dbReference>
<evidence type="ECO:0000259" key="1">
    <source>
        <dbReference type="SMART" id="SM00382"/>
    </source>
</evidence>
<dbReference type="InterPro" id="IPR027417">
    <property type="entry name" value="P-loop_NTPase"/>
</dbReference>
<organism evidence="2 3">
    <name type="scientific">Aquipseudomonas alcaligenes</name>
    <name type="common">Pseudomonas alcaligenes</name>
    <dbReference type="NCBI Taxonomy" id="43263"/>
    <lineage>
        <taxon>Bacteria</taxon>
        <taxon>Pseudomonadati</taxon>
        <taxon>Pseudomonadota</taxon>
        <taxon>Gammaproteobacteria</taxon>
        <taxon>Pseudomonadales</taxon>
        <taxon>Pseudomonadaceae</taxon>
        <taxon>Aquipseudomonas</taxon>
    </lineage>
</organism>
<dbReference type="EMBL" id="FTMP01000004">
    <property type="protein sequence ID" value="SIQ48759.1"/>
    <property type="molecule type" value="Genomic_DNA"/>
</dbReference>
<dbReference type="CDD" id="cd19481">
    <property type="entry name" value="RecA-like_protease"/>
    <property type="match status" value="1"/>
</dbReference>
<dbReference type="PANTHER" id="PTHR46411:SF3">
    <property type="entry name" value="AAA+ ATPASE DOMAIN-CONTAINING PROTEIN"/>
    <property type="match status" value="1"/>
</dbReference>
<evidence type="ECO:0000313" key="2">
    <source>
        <dbReference type="EMBL" id="SIQ48759.1"/>
    </source>
</evidence>
<dbReference type="Proteomes" id="UP000185841">
    <property type="component" value="Unassembled WGS sequence"/>
</dbReference>
<dbReference type="GO" id="GO:0016887">
    <property type="term" value="F:ATP hydrolysis activity"/>
    <property type="evidence" value="ECO:0007669"/>
    <property type="project" value="InterPro"/>
</dbReference>
<proteinExistence type="predicted"/>
<dbReference type="AlphaFoldDB" id="A0A1N6T603"/>
<dbReference type="InterPro" id="IPR003959">
    <property type="entry name" value="ATPase_AAA_core"/>
</dbReference>
<dbReference type="Gene3D" id="3.40.50.300">
    <property type="entry name" value="P-loop containing nucleotide triphosphate hydrolases"/>
    <property type="match status" value="1"/>
</dbReference>
<feature type="domain" description="AAA+ ATPase" evidence="1">
    <location>
        <begin position="419"/>
        <end position="551"/>
    </location>
</feature>
<dbReference type="RefSeq" id="WP_076426694.1">
    <property type="nucleotide sequence ID" value="NZ_FTMP01000004.1"/>
</dbReference>
<dbReference type="SUPFAM" id="SSF52540">
    <property type="entry name" value="P-loop containing nucleoside triphosphate hydrolases"/>
    <property type="match status" value="1"/>
</dbReference>
<accession>A0A1N6T603</accession>
<dbReference type="SMART" id="SM00382">
    <property type="entry name" value="AAA"/>
    <property type="match status" value="1"/>
</dbReference>
<name>A0A1N6T603_AQUAC</name>
<sequence length="634" mass="69207">MNAPLGLDWSTANQQLLVAEFARLRALLGDGDLAAAQAGVAHAAACMPAPAALDHLTERFALSRFERDIVLLAAGAEMDMQLARRCREATGSPFPTFGLALAVLPEAHWSALAPLSPLRRWRLVEVDEKAGLTGGRLMLDERVLHYLAGLNDLDHRLHSLIDPVAEARLMAPAHLEAAMGVATMLQSTFGATRVVQLAGDDPLAQEDVARIVADVLRLRLYRLHAANIPEGLHECAALATLWQREAALLGSTLLIADANSHTDAVRKLSSSLHGLVLVATREPIALALPTHLVRIDKPDMPSQRELWRAALGVAADGLDDDIDQIASGYRLSARRIGDISIDVGPLAPEERRTMLHRQCRGDEAPLLALAQRIEPRAGWSDLILPETQRRALEQITVHTRQRIRVHHDWGFADRSDRGLGVATLFAGESGTGKTMAAEVLANTLGLALYRIDLSAVVSKYIGETEKNLRKVFDAAEDIGAILLFDEADALFGKRSDVKDSHDRYANIEVSYLLQRMEAYRGLAILTTNHKSALDSAFSRRLRFVVNFPFPDTAQREAIWRGVFPPQTPVEALDHSKLARLNLAGGNIRNIALAAAFLAAEAGTPVTMPLLRHAARLEAAKRDKPFAEAEVRGWS</sequence>
<dbReference type="GO" id="GO:0005524">
    <property type="term" value="F:ATP binding"/>
    <property type="evidence" value="ECO:0007669"/>
    <property type="project" value="InterPro"/>
</dbReference>
<evidence type="ECO:0000313" key="3">
    <source>
        <dbReference type="Proteomes" id="UP000185841"/>
    </source>
</evidence>
<protein>
    <submittedName>
        <fullName evidence="2">AAA+-type ATPase, SpoVK/Ycf46/Vps4 family</fullName>
    </submittedName>
</protein>